<evidence type="ECO:0000313" key="2">
    <source>
        <dbReference type="EMBL" id="AXA36781.1"/>
    </source>
</evidence>
<dbReference type="EMBL" id="CP030759">
    <property type="protein sequence ID" value="AXA36781.1"/>
    <property type="molecule type" value="Genomic_DNA"/>
</dbReference>
<dbReference type="AlphaFoldDB" id="A0A2Z4Y6J0"/>
<gene>
    <name evidence="2" type="ORF">BRCON_2004</name>
</gene>
<name>A0A2Z4Y6J0_SUMC1</name>
<feature type="transmembrane region" description="Helical" evidence="1">
    <location>
        <begin position="12"/>
        <end position="35"/>
    </location>
</feature>
<evidence type="ECO:0000313" key="3">
    <source>
        <dbReference type="Proteomes" id="UP000262583"/>
    </source>
</evidence>
<accession>A0A2Z4Y6J0</accession>
<protein>
    <submittedName>
        <fullName evidence="2">Uncharacterized protein</fullName>
    </submittedName>
</protein>
<organism evidence="2 3">
    <name type="scientific">Sumerlaea chitinivorans</name>
    <dbReference type="NCBI Taxonomy" id="2250252"/>
    <lineage>
        <taxon>Bacteria</taxon>
        <taxon>Candidatus Sumerlaeota</taxon>
        <taxon>Candidatus Sumerlaeia</taxon>
        <taxon>Candidatus Sumerlaeales</taxon>
        <taxon>Candidatus Sumerlaeaceae</taxon>
        <taxon>Candidatus Sumerlaea</taxon>
    </lineage>
</organism>
<keyword evidence="1" id="KW-0812">Transmembrane</keyword>
<proteinExistence type="predicted"/>
<feature type="transmembrane region" description="Helical" evidence="1">
    <location>
        <begin position="99"/>
        <end position="119"/>
    </location>
</feature>
<feature type="transmembrane region" description="Helical" evidence="1">
    <location>
        <begin position="195"/>
        <end position="215"/>
    </location>
</feature>
<dbReference type="Proteomes" id="UP000262583">
    <property type="component" value="Chromosome"/>
</dbReference>
<keyword evidence="1" id="KW-1133">Transmembrane helix</keyword>
<feature type="transmembrane region" description="Helical" evidence="1">
    <location>
        <begin position="131"/>
        <end position="150"/>
    </location>
</feature>
<feature type="transmembrane region" description="Helical" evidence="1">
    <location>
        <begin position="68"/>
        <end position="87"/>
    </location>
</feature>
<sequence>MALVLRHRHARLLLVVFTLASIIALLTFGITSYAYGSPSSVRTYADAYHWDLKTVLQGWRWLRGFLEATFGILPAVVLTMLALRFAVMSWRRGVAIACWAMRSELLWLLLGLTVSLAYLPWPHTLPRYQLVPTYTLAILTGMGVVTWVQLVRRLRPAVAFVLGGVGVLAVVVSRADPLVVCALLVSVFLFGRAKIAWPAASALGMTAFATAYLTISGVISREAFRIEYERGEHIDGEVVETCRNLIAEGQTVYLLGDWRREPFQNFALLLNRDSAKPAVIVVEPTKLTAQRGIVVWPTHMTKIKGTLNFPTGLELLKHVRLPGRVVRALTLQEFCSSLLRWPPNPSVSTLKKLHREWFVYRLGSLQLER</sequence>
<feature type="transmembrane region" description="Helical" evidence="1">
    <location>
        <begin position="157"/>
        <end position="175"/>
    </location>
</feature>
<dbReference type="KEGG" id="schv:BRCON_2004"/>
<reference evidence="2 3" key="1">
    <citation type="submission" date="2018-05" db="EMBL/GenBank/DDBJ databases">
        <title>A metagenomic window into the 2 km-deep terrestrial subsurface aquifer revealed taxonomically and functionally diverse microbial community comprising novel uncultured bacterial lineages.</title>
        <authorList>
            <person name="Kadnikov V.V."/>
            <person name="Mardanov A.V."/>
            <person name="Beletsky A.V."/>
            <person name="Banks D."/>
            <person name="Pimenov N.V."/>
            <person name="Frank Y.A."/>
            <person name="Karnachuk O.V."/>
            <person name="Ravin N.V."/>
        </authorList>
    </citation>
    <scope>NUCLEOTIDE SEQUENCE [LARGE SCALE GENOMIC DNA]</scope>
    <source>
        <strain evidence="2">BY</strain>
    </source>
</reference>
<evidence type="ECO:0000256" key="1">
    <source>
        <dbReference type="SAM" id="Phobius"/>
    </source>
</evidence>
<keyword evidence="1" id="KW-0472">Membrane</keyword>